<feature type="domain" description="PhoD-like phosphatase" evidence="1">
    <location>
        <begin position="441"/>
        <end position="519"/>
    </location>
</feature>
<comment type="caution">
    <text evidence="2">The sequence shown here is derived from an EMBL/GenBank/DDBJ whole genome shotgun (WGS) entry which is preliminary data.</text>
</comment>
<dbReference type="InterPro" id="IPR038607">
    <property type="entry name" value="PhoD-like_sf"/>
</dbReference>
<dbReference type="CDD" id="cd07389">
    <property type="entry name" value="MPP_PhoD"/>
    <property type="match status" value="1"/>
</dbReference>
<feature type="domain" description="PhoD-like phosphatase" evidence="1">
    <location>
        <begin position="153"/>
        <end position="306"/>
    </location>
</feature>
<dbReference type="Gene3D" id="3.60.21.70">
    <property type="entry name" value="PhoD-like phosphatase"/>
    <property type="match status" value="1"/>
</dbReference>
<dbReference type="InterPro" id="IPR043904">
    <property type="entry name" value="PhoD_2-like"/>
</dbReference>
<sequence>MAKSRIQGMSEKDLLLGPVLSFRGVGKNNAWRVTALIGLKESAPVPALEVDGHKCPAPRELLLHKGERYLRYDISCDMQVGERRVSYGIPGGLQWSFTVPGKADAPRMAYVSCNGFSDPSAMRKIVRTANSVWEDLLYSHDRELRAKSGAGEAKLLDKEQLWHEQRIHDRGLQRFHLMLMGGDQIYFDSIWEDIKALREWVAMPRDRQLAFEVGKALEREIESYYLGLYQQRWLPAGRKSWSSPEPALDASVALASIPAIMMWDDHDIFDGWGSFSPEMQQCQLFEVMFRHARRAFWVFQMQHALQDLPELEDATPPGFARQDPMFRPIAWSQALAQDRLALPMLDAQPGFSSAYAVGPVAIVAADLRTERSRTQVIGNDTWGRLKAWIGGLGGGNGSRRSTRSACGHLLFMSSVPVVHPKLSMAELLLDKFGQDHVTDSNADDLKDHWSHDDHEGERKRLLEVLSSLARDKKIRVSLVSGDVHVAAWGTAYKKDLPASETWSQIHQLTSSAVVHPSLMGVMERLFLFWLNSSAKSQQNIDVQYVAEMMMFPGHDQYVKAARNWLALELDAGSAENRKLWATWRCETETGFSNHLLAIAPVL</sequence>
<evidence type="ECO:0000259" key="1">
    <source>
        <dbReference type="Pfam" id="PF19050"/>
    </source>
</evidence>
<dbReference type="PANTHER" id="PTHR46689:SF1">
    <property type="entry name" value="PHOD-LIKE PHOSPHATASE DOMAIN-CONTAINING PROTEIN"/>
    <property type="match status" value="1"/>
</dbReference>
<gene>
    <name evidence="2" type="ORF">EV686_102312</name>
</gene>
<accession>A0A4R3VDC3</accession>
<name>A0A4R3VDC3_9BURK</name>
<dbReference type="Pfam" id="PF19050">
    <property type="entry name" value="PhoD_2"/>
    <property type="match status" value="2"/>
</dbReference>
<dbReference type="AlphaFoldDB" id="A0A4R3VDC3"/>
<evidence type="ECO:0000313" key="3">
    <source>
        <dbReference type="Proteomes" id="UP000294692"/>
    </source>
</evidence>
<protein>
    <recommendedName>
        <fullName evidence="1">PhoD-like phosphatase domain-containing protein</fullName>
    </recommendedName>
</protein>
<proteinExistence type="predicted"/>
<dbReference type="EMBL" id="SMBX01000002">
    <property type="protein sequence ID" value="TCV01599.1"/>
    <property type="molecule type" value="Genomic_DNA"/>
</dbReference>
<evidence type="ECO:0000313" key="2">
    <source>
        <dbReference type="EMBL" id="TCV01599.1"/>
    </source>
</evidence>
<reference evidence="2 3" key="1">
    <citation type="submission" date="2019-03" db="EMBL/GenBank/DDBJ databases">
        <title>Genomic Encyclopedia of Type Strains, Phase IV (KMG-IV): sequencing the most valuable type-strain genomes for metagenomic binning, comparative biology and taxonomic classification.</title>
        <authorList>
            <person name="Goeker M."/>
        </authorList>
    </citation>
    <scope>NUCLEOTIDE SEQUENCE [LARGE SCALE GENOMIC DNA]</scope>
    <source>
        <strain evidence="2 3">DSM 100048</strain>
    </source>
</reference>
<keyword evidence="3" id="KW-1185">Reference proteome</keyword>
<organism evidence="2 3">
    <name type="scientific">Paracandidimonas soli</name>
    <dbReference type="NCBI Taxonomy" id="1917182"/>
    <lineage>
        <taxon>Bacteria</taxon>
        <taxon>Pseudomonadati</taxon>
        <taxon>Pseudomonadota</taxon>
        <taxon>Betaproteobacteria</taxon>
        <taxon>Burkholderiales</taxon>
        <taxon>Alcaligenaceae</taxon>
        <taxon>Paracandidimonas</taxon>
    </lineage>
</organism>
<dbReference type="InterPro" id="IPR018946">
    <property type="entry name" value="PhoD-like_MPP"/>
</dbReference>
<dbReference type="GO" id="GO:0016020">
    <property type="term" value="C:membrane"/>
    <property type="evidence" value="ECO:0007669"/>
    <property type="project" value="TreeGrafter"/>
</dbReference>
<dbReference type="Proteomes" id="UP000294692">
    <property type="component" value="Unassembled WGS sequence"/>
</dbReference>
<dbReference type="PANTHER" id="PTHR46689">
    <property type="entry name" value="MEMBRANE PROTEIN, PUTATIVE-RELATED"/>
    <property type="match status" value="1"/>
</dbReference>